<keyword evidence="3" id="KW-1185">Reference proteome</keyword>
<gene>
    <name evidence="2" type="ORF">SteCoe_24209</name>
</gene>
<evidence type="ECO:0000256" key="1">
    <source>
        <dbReference type="SAM" id="MobiDB-lite"/>
    </source>
</evidence>
<feature type="region of interest" description="Disordered" evidence="1">
    <location>
        <begin position="47"/>
        <end position="379"/>
    </location>
</feature>
<dbReference type="AlphaFoldDB" id="A0A1R2BII6"/>
<comment type="caution">
    <text evidence="2">The sequence shown here is derived from an EMBL/GenBank/DDBJ whole genome shotgun (WGS) entry which is preliminary data.</text>
</comment>
<feature type="compositionally biased region" description="Basic and acidic residues" evidence="1">
    <location>
        <begin position="327"/>
        <end position="349"/>
    </location>
</feature>
<reference evidence="2 3" key="1">
    <citation type="submission" date="2016-11" db="EMBL/GenBank/DDBJ databases">
        <title>The macronuclear genome of Stentor coeruleus: a giant cell with tiny introns.</title>
        <authorList>
            <person name="Slabodnick M."/>
            <person name="Ruby J.G."/>
            <person name="Reiff S.B."/>
            <person name="Swart E.C."/>
            <person name="Gosai S."/>
            <person name="Prabakaran S."/>
            <person name="Witkowska E."/>
            <person name="Larue G.E."/>
            <person name="Fisher S."/>
            <person name="Freeman R.M."/>
            <person name="Gunawardena J."/>
            <person name="Chu W."/>
            <person name="Stover N.A."/>
            <person name="Gregory B.D."/>
            <person name="Nowacki M."/>
            <person name="Derisi J."/>
            <person name="Roy S.W."/>
            <person name="Marshall W.F."/>
            <person name="Sood P."/>
        </authorList>
    </citation>
    <scope>NUCLEOTIDE SEQUENCE [LARGE SCALE GENOMIC DNA]</scope>
    <source>
        <strain evidence="2">WM001</strain>
    </source>
</reference>
<proteinExistence type="predicted"/>
<evidence type="ECO:0000313" key="2">
    <source>
        <dbReference type="EMBL" id="OMJ76425.1"/>
    </source>
</evidence>
<protein>
    <submittedName>
        <fullName evidence="2">Uncharacterized protein</fullName>
    </submittedName>
</protein>
<dbReference type="PANTHER" id="PTHR38758:SF1">
    <property type="entry name" value="PROTEIN, PUTATIVE-RELATED"/>
    <property type="match status" value="1"/>
</dbReference>
<organism evidence="2 3">
    <name type="scientific">Stentor coeruleus</name>
    <dbReference type="NCBI Taxonomy" id="5963"/>
    <lineage>
        <taxon>Eukaryota</taxon>
        <taxon>Sar</taxon>
        <taxon>Alveolata</taxon>
        <taxon>Ciliophora</taxon>
        <taxon>Postciliodesmatophora</taxon>
        <taxon>Heterotrichea</taxon>
        <taxon>Heterotrichida</taxon>
        <taxon>Stentoridae</taxon>
        <taxon>Stentor</taxon>
    </lineage>
</organism>
<evidence type="ECO:0000313" key="3">
    <source>
        <dbReference type="Proteomes" id="UP000187209"/>
    </source>
</evidence>
<name>A0A1R2BII6_9CILI</name>
<dbReference type="EMBL" id="MPUH01000632">
    <property type="protein sequence ID" value="OMJ76425.1"/>
    <property type="molecule type" value="Genomic_DNA"/>
</dbReference>
<dbReference type="Proteomes" id="UP000187209">
    <property type="component" value="Unassembled WGS sequence"/>
</dbReference>
<sequence length="570" mass="66724">MEWEQLKTEVENAVGKRLDQLQSNLETQHARLQETITKVQGFAELLKGRMPNGDIKTPDDECEGLQRAQTARTHFKSEIPPKPVTADLKKPLKKEEDKKKPEDKKDDNKTKLEEAKKKKAEEDNKKKEIQQKKKEEEDAKKKEAMMKKKEEEEAKKKEVAAKKKEEEEKKKEEAKKKTEEAKEKKKQEDLEKKAKAEEAKKKAEEEKLRKKEEDDRKKEEAKKKLEEEKQKKKEEDDKKKEEAKKKAEEEKEKKAKAEEAKKKSEEEKKKKKPEETKKKPEETKKKTEEEKKKKEDSKKPDPKLSKNISPKTEEQPKIPELSASSSENHEKEPEKPKEPTKEPTKDPEPNNKIPSFETLPQDEPPGRPSEGRITAPENMPQMSLEEIQILINNIKNNCSDEEINIDKPFELTVGAKSALSLLTTMDDEKFYFDRIPREEIIWTFRLFYVLMKLELPDNDEEAWNVCQEFLKDAKNKDKNNKTIDKFIIEKIATFDFSNENMDKLEVMLYGKDNLLQPQYYTEFCALTGLLMFAVREAAIYGGAVKGKIPIWRQYKRLLHKQQQLENALLS</sequence>
<feature type="compositionally biased region" description="Basic and acidic residues" evidence="1">
    <location>
        <begin position="87"/>
        <end position="304"/>
    </location>
</feature>
<accession>A0A1R2BII6</accession>
<dbReference type="OrthoDB" id="323302at2759"/>
<dbReference type="PANTHER" id="PTHR38758">
    <property type="entry name" value="PUTATIVE-RELATED"/>
    <property type="match status" value="1"/>
</dbReference>